<feature type="transmembrane region" description="Helical" evidence="2">
    <location>
        <begin position="221"/>
        <end position="241"/>
    </location>
</feature>
<evidence type="ECO:0000259" key="3">
    <source>
        <dbReference type="Pfam" id="PF24672"/>
    </source>
</evidence>
<gene>
    <name evidence="5" type="ORF">JZO67_004997</name>
</gene>
<feature type="transmembrane region" description="Helical" evidence="2">
    <location>
        <begin position="198"/>
        <end position="214"/>
    </location>
</feature>
<feature type="domain" description="DUF7654" evidence="3">
    <location>
        <begin position="517"/>
        <end position="658"/>
    </location>
</feature>
<evidence type="ECO:0000313" key="6">
    <source>
        <dbReference type="Proteomes" id="UP000664357"/>
    </source>
</evidence>
<feature type="transmembrane region" description="Helical" evidence="2">
    <location>
        <begin position="146"/>
        <end position="166"/>
    </location>
</feature>
<feature type="transmembrane region" description="Helical" evidence="2">
    <location>
        <begin position="346"/>
        <end position="365"/>
    </location>
</feature>
<dbReference type="InterPro" id="IPR056074">
    <property type="entry name" value="DUF7657"/>
</dbReference>
<sequence length="698" mass="80454">METRLQQRSRERVREKKEGPLTKVVNFIVRFRYIIGLIFLILIVAFNLNGSSIGEWDNTVSQRDDGKKSDVIFGQSRAIRSDEWMVQTPFYLSQAEDNFPVLNKNYGISGQNMIIAYNSPVKDITQIGKPFNWGFFFLDKDRALSFYWGFKIICMILLGFELSMILTKKNKYVSLLGSLMITFSPAVQWWFMQHVGDLIFFTLGLMVAFYHYFANHDKKILRSLMMLLVVIFGIGFVLVLYPAHQVVLAYFILFWFIGLLIHYRKRIDWDKLDIVLIIGALLFIGYVLFHFYQESKDALEATMNTLYPGRRVSTGGGLGLWQMLLFLTNWKTPFSNGIDIANEAEVAGFFNLYILVVPFMLIAFMKKELRKENYLGLNLLISSILLLVFMVFGLPESLAKLTLLSYVPTTRAIFTFDFIALLLTIWFIGFIFEQKRLPRWLRGIIVLFSGVSIYIVVNNSAIMDYFNQLDLILTALVIALIIWFILSLKKKIAITLMLLCTIASGFFVNPVVHGTGAIYEKTLAKAIMKQNQEDPGQLWIAENRLYNFLPALGVKTYNTVRFYPDAKMWKDIDPKKENEKIYNRYSHIDAYVTNGDTKFTLTNPDAFVVNINFDPIKELGVKYVVSKRSLEDYNVFNFAHFTRIYGPEKGKWQIFEVSFPEDSEGTNTEGPSATPEPDPILPNPAENNSPVNPYSYYQ</sequence>
<feature type="transmembrane region" description="Helical" evidence="2">
    <location>
        <begin position="21"/>
        <end position="46"/>
    </location>
</feature>
<protein>
    <recommendedName>
        <fullName evidence="7">YkoY family integral membrane protein</fullName>
    </recommendedName>
</protein>
<evidence type="ECO:0000256" key="2">
    <source>
        <dbReference type="SAM" id="Phobius"/>
    </source>
</evidence>
<comment type="caution">
    <text evidence="5">The sequence shown here is derived from an EMBL/GenBank/DDBJ whole genome shotgun (WGS) entry which is preliminary data.</text>
</comment>
<name>A0ABV0EWJ7_9ENTE</name>
<dbReference type="Pfam" id="PF24672">
    <property type="entry name" value="DUF7654"/>
    <property type="match status" value="1"/>
</dbReference>
<dbReference type="RefSeq" id="WP_207705063.1">
    <property type="nucleotide sequence ID" value="NZ_JAFREL020000007.1"/>
</dbReference>
<keyword evidence="6" id="KW-1185">Reference proteome</keyword>
<feature type="transmembrane region" description="Helical" evidence="2">
    <location>
        <begin position="247"/>
        <end position="263"/>
    </location>
</feature>
<feature type="transmembrane region" description="Helical" evidence="2">
    <location>
        <begin position="439"/>
        <end position="457"/>
    </location>
</feature>
<evidence type="ECO:0008006" key="7">
    <source>
        <dbReference type="Google" id="ProtNLM"/>
    </source>
</evidence>
<feature type="transmembrane region" description="Helical" evidence="2">
    <location>
        <begin position="412"/>
        <end position="432"/>
    </location>
</feature>
<reference evidence="5 6" key="1">
    <citation type="submission" date="2024-02" db="EMBL/GenBank/DDBJ databases">
        <title>The Genome Sequence of Enterococcus sp. DIV0159.</title>
        <authorList>
            <person name="Earl A."/>
            <person name="Manson A."/>
            <person name="Gilmore M."/>
            <person name="Sanders J."/>
            <person name="Shea T."/>
            <person name="Howe W."/>
            <person name="Livny J."/>
            <person name="Cuomo C."/>
            <person name="Neafsey D."/>
            <person name="Birren B."/>
        </authorList>
    </citation>
    <scope>NUCLEOTIDE SEQUENCE [LARGE SCALE GENOMIC DNA]</scope>
    <source>
        <strain evidence="5 6">665A</strain>
    </source>
</reference>
<dbReference type="Pfam" id="PF24677">
    <property type="entry name" value="DUF7657"/>
    <property type="match status" value="1"/>
</dbReference>
<accession>A0ABV0EWJ7</accession>
<evidence type="ECO:0000313" key="5">
    <source>
        <dbReference type="EMBL" id="MEO1773014.1"/>
    </source>
</evidence>
<keyword evidence="2" id="KW-0812">Transmembrane</keyword>
<dbReference type="InterPro" id="IPR056071">
    <property type="entry name" value="DUF7654"/>
</dbReference>
<feature type="transmembrane region" description="Helical" evidence="2">
    <location>
        <begin position="275"/>
        <end position="293"/>
    </location>
</feature>
<dbReference type="EMBL" id="JAFREL020000007">
    <property type="protein sequence ID" value="MEO1773014.1"/>
    <property type="molecule type" value="Genomic_DNA"/>
</dbReference>
<feature type="transmembrane region" description="Helical" evidence="2">
    <location>
        <begin position="493"/>
        <end position="512"/>
    </location>
</feature>
<feature type="compositionally biased region" description="Polar residues" evidence="1">
    <location>
        <begin position="685"/>
        <end position="698"/>
    </location>
</feature>
<dbReference type="Proteomes" id="UP000664357">
    <property type="component" value="Unassembled WGS sequence"/>
</dbReference>
<feature type="transmembrane region" description="Helical" evidence="2">
    <location>
        <begin position="374"/>
        <end position="392"/>
    </location>
</feature>
<feature type="region of interest" description="Disordered" evidence="1">
    <location>
        <begin position="660"/>
        <end position="698"/>
    </location>
</feature>
<keyword evidence="2" id="KW-1133">Transmembrane helix</keyword>
<organism evidence="5 6">
    <name type="scientific">Candidatus Enterococcus ferrettii</name>
    <dbReference type="NCBI Taxonomy" id="2815324"/>
    <lineage>
        <taxon>Bacteria</taxon>
        <taxon>Bacillati</taxon>
        <taxon>Bacillota</taxon>
        <taxon>Bacilli</taxon>
        <taxon>Lactobacillales</taxon>
        <taxon>Enterococcaceae</taxon>
        <taxon>Enterococcus</taxon>
    </lineage>
</organism>
<evidence type="ECO:0000259" key="4">
    <source>
        <dbReference type="Pfam" id="PF24677"/>
    </source>
</evidence>
<keyword evidence="2" id="KW-0472">Membrane</keyword>
<proteinExistence type="predicted"/>
<feature type="transmembrane region" description="Helical" evidence="2">
    <location>
        <begin position="469"/>
        <end position="486"/>
    </location>
</feature>
<feature type="transmembrane region" description="Helical" evidence="2">
    <location>
        <begin position="173"/>
        <end position="192"/>
    </location>
</feature>
<feature type="domain" description="DUF7657" evidence="4">
    <location>
        <begin position="30"/>
        <end position="428"/>
    </location>
</feature>
<evidence type="ECO:0000256" key="1">
    <source>
        <dbReference type="SAM" id="MobiDB-lite"/>
    </source>
</evidence>